<protein>
    <submittedName>
        <fullName evidence="2">Uncharacterized protein</fullName>
    </submittedName>
</protein>
<proteinExistence type="predicted"/>
<reference evidence="2" key="1">
    <citation type="submission" date="2023-06" db="EMBL/GenBank/DDBJ databases">
        <authorList>
            <consortium name="Lawrence Berkeley National Laboratory"/>
            <person name="Ahrendt S."/>
            <person name="Sahu N."/>
            <person name="Indic B."/>
            <person name="Wong-Bajracharya J."/>
            <person name="Merenyi Z."/>
            <person name="Ke H.-M."/>
            <person name="Monk M."/>
            <person name="Kocsube S."/>
            <person name="Drula E."/>
            <person name="Lipzen A."/>
            <person name="Balint B."/>
            <person name="Henrissat B."/>
            <person name="Andreopoulos B."/>
            <person name="Martin F.M."/>
            <person name="Harder C.B."/>
            <person name="Rigling D."/>
            <person name="Ford K.L."/>
            <person name="Foster G.D."/>
            <person name="Pangilinan J."/>
            <person name="Papanicolaou A."/>
            <person name="Barry K."/>
            <person name="LaButti K."/>
            <person name="Viragh M."/>
            <person name="Koriabine M."/>
            <person name="Yan M."/>
            <person name="Riley R."/>
            <person name="Champramary S."/>
            <person name="Plett K.L."/>
            <person name="Tsai I.J."/>
            <person name="Slot J."/>
            <person name="Sipos G."/>
            <person name="Plett J."/>
            <person name="Nagy L.G."/>
            <person name="Grigoriev I.V."/>
        </authorList>
    </citation>
    <scope>NUCLEOTIDE SEQUENCE</scope>
    <source>
        <strain evidence="2">FPL87.14</strain>
    </source>
</reference>
<evidence type="ECO:0000313" key="3">
    <source>
        <dbReference type="Proteomes" id="UP001175226"/>
    </source>
</evidence>
<keyword evidence="3" id="KW-1185">Reference proteome</keyword>
<feature type="compositionally biased region" description="Basic residues" evidence="1">
    <location>
        <begin position="36"/>
        <end position="46"/>
    </location>
</feature>
<dbReference type="EMBL" id="JAUEPT010000207">
    <property type="protein sequence ID" value="KAK0429824.1"/>
    <property type="molecule type" value="Genomic_DNA"/>
</dbReference>
<evidence type="ECO:0000256" key="1">
    <source>
        <dbReference type="SAM" id="MobiDB-lite"/>
    </source>
</evidence>
<gene>
    <name evidence="2" type="ORF">EV421DRAFT_1945900</name>
</gene>
<organism evidence="2 3">
    <name type="scientific">Armillaria borealis</name>
    <dbReference type="NCBI Taxonomy" id="47425"/>
    <lineage>
        <taxon>Eukaryota</taxon>
        <taxon>Fungi</taxon>
        <taxon>Dikarya</taxon>
        <taxon>Basidiomycota</taxon>
        <taxon>Agaricomycotina</taxon>
        <taxon>Agaricomycetes</taxon>
        <taxon>Agaricomycetidae</taxon>
        <taxon>Agaricales</taxon>
        <taxon>Marasmiineae</taxon>
        <taxon>Physalacriaceae</taxon>
        <taxon>Armillaria</taxon>
    </lineage>
</organism>
<accession>A0AA39IU91</accession>
<name>A0AA39IU91_9AGAR</name>
<sequence length="392" mass="44949">RAIQNENAGECTKVNIKHQLAKRRNRLVESTEGCKRSYRQSTKRARSRVKMKVEDIKYKAKEAMEEGSGVLEHGNPASTAMAAMNRKTPMIKWGTRNQKVFGPREYPGTYSMLLNQSCEENEDSGCMRTFGRPWQRQGNSWYYAQVPKPLLRENFAWLCNVMVQSKLRRDLRQVLQIKIVFSPMRWVATLQGRSSSYMTVASANIGMQFYTNATQEPWVSAGFLFEWQQRTIVEGGMDPLAARKHFLGGLEDEFQDVEGHRNRNAIFTAMSVFLSLTIYSGNSTLRGSPEAGPNTAELNLAYLTFHVQRSRVHESRVNSQTLGLLRWSPIVFGGKMQAKHAFVRCHSPPCSSRFLKPMNVSSKSHIRDDEPEINLHRGYWHVHMVVWNILNQ</sequence>
<feature type="non-terminal residue" evidence="2">
    <location>
        <position position="1"/>
    </location>
</feature>
<dbReference type="AlphaFoldDB" id="A0AA39IU91"/>
<evidence type="ECO:0000313" key="2">
    <source>
        <dbReference type="EMBL" id="KAK0429824.1"/>
    </source>
</evidence>
<feature type="region of interest" description="Disordered" evidence="1">
    <location>
        <begin position="27"/>
        <end position="46"/>
    </location>
</feature>
<comment type="caution">
    <text evidence="2">The sequence shown here is derived from an EMBL/GenBank/DDBJ whole genome shotgun (WGS) entry which is preliminary data.</text>
</comment>
<dbReference type="Proteomes" id="UP001175226">
    <property type="component" value="Unassembled WGS sequence"/>
</dbReference>